<dbReference type="AlphaFoldDB" id="A0A197JKZ4"/>
<reference evidence="1 2" key="1">
    <citation type="submission" date="2016-05" db="EMBL/GenBank/DDBJ databases">
        <title>Genome sequencing reveals origins of a unique bacterial endosymbiosis in the earliest lineages of terrestrial Fungi.</title>
        <authorList>
            <consortium name="DOE Joint Genome Institute"/>
            <person name="Uehling J."/>
            <person name="Gryganskyi A."/>
            <person name="Hameed K."/>
            <person name="Tschaplinski T."/>
            <person name="Misztal P."/>
            <person name="Wu S."/>
            <person name="Desiro A."/>
            <person name="Vande Pol N."/>
            <person name="Du Z.-Y."/>
            <person name="Zienkiewicz A."/>
            <person name="Zienkiewicz K."/>
            <person name="Morin E."/>
            <person name="Tisserant E."/>
            <person name="Splivallo R."/>
            <person name="Hainaut M."/>
            <person name="Henrissat B."/>
            <person name="Ohm R."/>
            <person name="Kuo A."/>
            <person name="Yan J."/>
            <person name="Lipzen A."/>
            <person name="Nolan M."/>
            <person name="Labutti K."/>
            <person name="Barry K."/>
            <person name="Goldstein A."/>
            <person name="Labbe J."/>
            <person name="Schadt C."/>
            <person name="Tuskan G."/>
            <person name="Grigoriev I."/>
            <person name="Martin F."/>
            <person name="Vilgalys R."/>
            <person name="Bonito G."/>
        </authorList>
    </citation>
    <scope>NUCLEOTIDE SEQUENCE [LARGE SCALE GENOMIC DNA]</scope>
    <source>
        <strain evidence="1 2">AG-77</strain>
    </source>
</reference>
<dbReference type="Proteomes" id="UP000078512">
    <property type="component" value="Unassembled WGS sequence"/>
</dbReference>
<keyword evidence="2" id="KW-1185">Reference proteome</keyword>
<gene>
    <name evidence="1" type="ORF">K457DRAFT_141383</name>
</gene>
<organism evidence="1 2">
    <name type="scientific">Linnemannia elongata AG-77</name>
    <dbReference type="NCBI Taxonomy" id="1314771"/>
    <lineage>
        <taxon>Eukaryota</taxon>
        <taxon>Fungi</taxon>
        <taxon>Fungi incertae sedis</taxon>
        <taxon>Mucoromycota</taxon>
        <taxon>Mortierellomycotina</taxon>
        <taxon>Mortierellomycetes</taxon>
        <taxon>Mortierellales</taxon>
        <taxon>Mortierellaceae</taxon>
        <taxon>Linnemannia</taxon>
    </lineage>
</organism>
<protein>
    <submittedName>
        <fullName evidence="1">Uncharacterized protein</fullName>
    </submittedName>
</protein>
<name>A0A197JKZ4_9FUNG</name>
<evidence type="ECO:0000313" key="2">
    <source>
        <dbReference type="Proteomes" id="UP000078512"/>
    </source>
</evidence>
<accession>A0A197JKZ4</accession>
<evidence type="ECO:0000313" key="1">
    <source>
        <dbReference type="EMBL" id="OAQ25171.1"/>
    </source>
</evidence>
<sequence length="76" mass="8714">MRTRCRKESAEWLEMLISVAFFSLPVSVDYAYSQGGSPSRKMSVLSSRVESERMLFQSSDRVTESDKGGYFTCEER</sequence>
<dbReference type="EMBL" id="KV442082">
    <property type="protein sequence ID" value="OAQ25171.1"/>
    <property type="molecule type" value="Genomic_DNA"/>
</dbReference>
<proteinExistence type="predicted"/>